<evidence type="ECO:0000256" key="8">
    <source>
        <dbReference type="HAMAP-Rule" id="MF_00387"/>
    </source>
</evidence>
<dbReference type="InterPro" id="IPR001451">
    <property type="entry name" value="Hexapep"/>
</dbReference>
<evidence type="ECO:0000313" key="11">
    <source>
        <dbReference type="Proteomes" id="UP000596092"/>
    </source>
</evidence>
<keyword evidence="11" id="KW-1185">Reference proteome</keyword>
<name>A0A7T5VFF7_9BACT</name>
<dbReference type="GO" id="GO:0005737">
    <property type="term" value="C:cytoplasm"/>
    <property type="evidence" value="ECO:0007669"/>
    <property type="project" value="UniProtKB-SubCell"/>
</dbReference>
<comment type="catalytic activity">
    <reaction evidence="8">
        <text>a (3R)-hydroxyacyl-[ACP] + UDP-N-acetyl-alpha-D-glucosamine = a UDP-3-O-[(3R)-3-hydroxyacyl]-N-acetyl-alpha-D-glucosamine + holo-[ACP]</text>
        <dbReference type="Rhea" id="RHEA:67812"/>
        <dbReference type="Rhea" id="RHEA-COMP:9685"/>
        <dbReference type="Rhea" id="RHEA-COMP:9945"/>
        <dbReference type="ChEBI" id="CHEBI:57705"/>
        <dbReference type="ChEBI" id="CHEBI:64479"/>
        <dbReference type="ChEBI" id="CHEBI:78827"/>
        <dbReference type="ChEBI" id="CHEBI:173225"/>
        <dbReference type="EC" id="2.3.1.129"/>
    </reaction>
</comment>
<dbReference type="InterPro" id="IPR037157">
    <property type="entry name" value="Acetyltransf_C_sf"/>
</dbReference>
<dbReference type="KEGG" id="dog:HP555_13185"/>
<keyword evidence="1 8" id="KW-0963">Cytoplasm</keyword>
<dbReference type="AlphaFoldDB" id="A0A7T5VFF7"/>
<dbReference type="PANTHER" id="PTHR43480:SF1">
    <property type="entry name" value="ACYL-[ACYL-CARRIER-PROTEIN]--UDP-N-ACETYLGLUCOSAMINE O-ACYLTRANSFERASE, MITOCHONDRIAL-RELATED"/>
    <property type="match status" value="1"/>
</dbReference>
<sequence length="265" mass="28755">MPIHPTAVIDPKAQLDSSVIVDPYAVIDGPVSIGPETRICAHTVVSGHTTIGARNTIGSFATIGGPPQDMHYKDEPTELIIGDGNQIREYVSIHRATAKATGKTVIGNSNMIMAYCHIAHDCVIADHVIMANVATLAGHVEIGSHANLGGLVAVHQFCRIGEYAYIGGMSGIGLDVPPYVIMEGTRNQMRIASINKIGLRRASMERETIKKLEEAFKILFRSPEILLKDALAKLEEEMGDCAEVQKMVQFFHSSKRGVVKRTLDD</sequence>
<dbReference type="SUPFAM" id="SSF51161">
    <property type="entry name" value="Trimeric LpxA-like enzymes"/>
    <property type="match status" value="1"/>
</dbReference>
<dbReference type="CDD" id="cd03351">
    <property type="entry name" value="LbH_UDP-GlcNAc_AT"/>
    <property type="match status" value="1"/>
</dbReference>
<dbReference type="InterPro" id="IPR011004">
    <property type="entry name" value="Trimer_LpxA-like_sf"/>
</dbReference>
<evidence type="ECO:0000313" key="10">
    <source>
        <dbReference type="EMBL" id="QQG66751.1"/>
    </source>
</evidence>
<comment type="subcellular location">
    <subcellularLocation>
        <location evidence="8">Cytoplasm</location>
    </subcellularLocation>
</comment>
<protein>
    <recommendedName>
        <fullName evidence="8">Acyl-[acyl-carrier-protein]--UDP-N-acetylglucosamine O-acyltransferase</fullName>
        <shortName evidence="8">UDP-N-acetylglucosamine acyltransferase</shortName>
        <ecNumber evidence="8">2.3.1.129</ecNumber>
    </recommendedName>
</protein>
<evidence type="ECO:0000256" key="3">
    <source>
        <dbReference type="ARBA" id="ARBA00022556"/>
    </source>
</evidence>
<dbReference type="InterPro" id="IPR010137">
    <property type="entry name" value="Lipid_A_LpxA"/>
</dbReference>
<evidence type="ECO:0000256" key="7">
    <source>
        <dbReference type="ARBA" id="ARBA00023315"/>
    </source>
</evidence>
<dbReference type="PIRSF" id="PIRSF000456">
    <property type="entry name" value="UDP-GlcNAc_acltr"/>
    <property type="match status" value="1"/>
</dbReference>
<dbReference type="Proteomes" id="UP000596092">
    <property type="component" value="Chromosome"/>
</dbReference>
<evidence type="ECO:0000256" key="4">
    <source>
        <dbReference type="ARBA" id="ARBA00022679"/>
    </source>
</evidence>
<dbReference type="PANTHER" id="PTHR43480">
    <property type="entry name" value="ACYL-[ACYL-CARRIER-PROTEIN]--UDP-N-ACETYLGLUCOSAMINE O-ACYLTRANSFERASE"/>
    <property type="match status" value="1"/>
</dbReference>
<dbReference type="InterPro" id="IPR018357">
    <property type="entry name" value="Hexapep_transf_CS"/>
</dbReference>
<keyword evidence="5 8" id="KW-0677">Repeat</keyword>
<comment type="subunit">
    <text evidence="8">Homotrimer.</text>
</comment>
<accession>A0A7T5VFF7</accession>
<evidence type="ECO:0000256" key="1">
    <source>
        <dbReference type="ARBA" id="ARBA00022490"/>
    </source>
</evidence>
<evidence type="ECO:0000256" key="6">
    <source>
        <dbReference type="ARBA" id="ARBA00023098"/>
    </source>
</evidence>
<dbReference type="UniPathway" id="UPA00359">
    <property type="reaction ID" value="UER00477"/>
</dbReference>
<dbReference type="PROSITE" id="PS00101">
    <property type="entry name" value="HEXAPEP_TRANSFERASES"/>
    <property type="match status" value="1"/>
</dbReference>
<dbReference type="Pfam" id="PF00132">
    <property type="entry name" value="Hexapep"/>
    <property type="match status" value="1"/>
</dbReference>
<keyword evidence="6 8" id="KW-0443">Lipid metabolism</keyword>
<dbReference type="EC" id="2.3.1.129" evidence="8"/>
<gene>
    <name evidence="8 10" type="primary">lpxA</name>
    <name evidence="10" type="ORF">HP555_13185</name>
</gene>
<reference evidence="10 11" key="1">
    <citation type="submission" date="2020-05" db="EMBL/GenBank/DDBJ databases">
        <title>Complete genome of Desulfobulbus oligotrophicus.</title>
        <authorList>
            <person name="Podar M."/>
        </authorList>
    </citation>
    <scope>NUCLEOTIDE SEQUENCE [LARGE SCALE GENOMIC DNA]</scope>
    <source>
        <strain evidence="10 11">Prop6</strain>
    </source>
</reference>
<evidence type="ECO:0000256" key="2">
    <source>
        <dbReference type="ARBA" id="ARBA00022516"/>
    </source>
</evidence>
<dbReference type="NCBIfam" id="TIGR01852">
    <property type="entry name" value="lipid_A_lpxA"/>
    <property type="match status" value="1"/>
</dbReference>
<dbReference type="GO" id="GO:0008780">
    <property type="term" value="F:acyl-[acyl-carrier-protein]-UDP-N-acetylglucosamine O-acyltransferase activity"/>
    <property type="evidence" value="ECO:0007669"/>
    <property type="project" value="UniProtKB-UniRule"/>
</dbReference>
<dbReference type="RefSeq" id="WP_199263035.1">
    <property type="nucleotide sequence ID" value="NZ_CP054140.1"/>
</dbReference>
<evidence type="ECO:0000259" key="9">
    <source>
        <dbReference type="Pfam" id="PF13720"/>
    </source>
</evidence>
<comment type="similarity">
    <text evidence="8">Belongs to the transferase hexapeptide repeat family. LpxA subfamily.</text>
</comment>
<comment type="pathway">
    <text evidence="8">Glycolipid biosynthesis; lipid IV(A) biosynthesis; lipid IV(A) from (3R)-3-hydroxytetradecanoyl-[acyl-carrier-protein] and UDP-N-acetyl-alpha-D-glucosamine: step 1/6.</text>
</comment>
<dbReference type="Pfam" id="PF13720">
    <property type="entry name" value="Acetyltransf_11"/>
    <property type="match status" value="1"/>
</dbReference>
<dbReference type="NCBIfam" id="NF003657">
    <property type="entry name" value="PRK05289.1"/>
    <property type="match status" value="1"/>
</dbReference>
<feature type="domain" description="UDP N-acetylglucosamine O-acyltransferase C-terminal" evidence="9">
    <location>
        <begin position="175"/>
        <end position="259"/>
    </location>
</feature>
<keyword evidence="2 8" id="KW-0444">Lipid biosynthesis</keyword>
<dbReference type="EMBL" id="CP054140">
    <property type="protein sequence ID" value="QQG66751.1"/>
    <property type="molecule type" value="Genomic_DNA"/>
</dbReference>
<dbReference type="Gene3D" id="1.20.1180.10">
    <property type="entry name" value="Udp N-acetylglucosamine O-acyltransferase, C-terminal domain"/>
    <property type="match status" value="1"/>
</dbReference>
<keyword evidence="7 8" id="KW-0012">Acyltransferase</keyword>
<evidence type="ECO:0000256" key="5">
    <source>
        <dbReference type="ARBA" id="ARBA00022737"/>
    </source>
</evidence>
<keyword evidence="4 8" id="KW-0808">Transferase</keyword>
<keyword evidence="3 8" id="KW-0441">Lipid A biosynthesis</keyword>
<organism evidence="10 11">
    <name type="scientific">Desulfobulbus oligotrophicus</name>
    <dbReference type="NCBI Taxonomy" id="1909699"/>
    <lineage>
        <taxon>Bacteria</taxon>
        <taxon>Pseudomonadati</taxon>
        <taxon>Thermodesulfobacteriota</taxon>
        <taxon>Desulfobulbia</taxon>
        <taxon>Desulfobulbales</taxon>
        <taxon>Desulfobulbaceae</taxon>
        <taxon>Desulfobulbus</taxon>
    </lineage>
</organism>
<dbReference type="Gene3D" id="2.160.10.10">
    <property type="entry name" value="Hexapeptide repeat proteins"/>
    <property type="match status" value="1"/>
</dbReference>
<proteinExistence type="inferred from homology"/>
<dbReference type="GO" id="GO:0009245">
    <property type="term" value="P:lipid A biosynthetic process"/>
    <property type="evidence" value="ECO:0007669"/>
    <property type="project" value="UniProtKB-UniRule"/>
</dbReference>
<comment type="function">
    <text evidence="8">Involved in the biosynthesis of lipid A, a phosphorylated glycolipid that anchors the lipopolysaccharide to the outer membrane of the cell.</text>
</comment>
<dbReference type="GO" id="GO:0016020">
    <property type="term" value="C:membrane"/>
    <property type="evidence" value="ECO:0007669"/>
    <property type="project" value="GOC"/>
</dbReference>
<dbReference type="InterPro" id="IPR029098">
    <property type="entry name" value="Acetyltransf_C"/>
</dbReference>
<dbReference type="HAMAP" id="MF_00387">
    <property type="entry name" value="LpxA"/>
    <property type="match status" value="1"/>
</dbReference>